<name>A0A4P7P055_9GAMM</name>
<proteinExistence type="predicted"/>
<sequence>MKLLKSFLEVARPPFLLLTLVIMALVAATASYEGFDWSSPLFMLVLLGAVSAHISVNILNEYEDYESGLDAMTERTPFSGGSGALVKNPQAAEAVGSLGYLFLGIVVSLGVFFVYLRGWELLPIGIAGILLILFYTSKITRRPWLCLISPGIAFGPLMMTGSYFVLTGEYSWVIFGLSTIVFFLVNNLLLLNQFPDEEADRKVGRFNILMHLGSESSSVIFNSFLGLSYLVLAYMIIDGWLPYWAGLGFFTLILAWPLRVTVKYHHHSLTKLLPALGLNVSVVLLMPSLIAVGLVLALP</sequence>
<dbReference type="UniPathway" id="UPA00079"/>
<dbReference type="InterPro" id="IPR044878">
    <property type="entry name" value="UbiA_sf"/>
</dbReference>
<dbReference type="EC" id="2.5.1.74" evidence="10"/>
<dbReference type="GO" id="GO:0009234">
    <property type="term" value="P:menaquinone biosynthetic process"/>
    <property type="evidence" value="ECO:0007669"/>
    <property type="project" value="UniProtKB-UniPathway"/>
</dbReference>
<dbReference type="GO" id="GO:0042371">
    <property type="term" value="P:vitamin K biosynthetic process"/>
    <property type="evidence" value="ECO:0007669"/>
    <property type="project" value="TreeGrafter"/>
</dbReference>
<dbReference type="CDD" id="cd13962">
    <property type="entry name" value="PT_UbiA_UBIAD1"/>
    <property type="match status" value="1"/>
</dbReference>
<dbReference type="InterPro" id="IPR026046">
    <property type="entry name" value="UBIAD1"/>
</dbReference>
<dbReference type="RefSeq" id="WP_135795967.1">
    <property type="nucleotide sequence ID" value="NZ_CP032096.1"/>
</dbReference>
<dbReference type="GO" id="GO:0016020">
    <property type="term" value="C:membrane"/>
    <property type="evidence" value="ECO:0007669"/>
    <property type="project" value="UniProtKB-SubCell"/>
</dbReference>
<evidence type="ECO:0000256" key="1">
    <source>
        <dbReference type="ARBA" id="ARBA00004141"/>
    </source>
</evidence>
<dbReference type="Proteomes" id="UP000296201">
    <property type="component" value="Chromosome"/>
</dbReference>
<feature type="transmembrane region" description="Helical" evidence="9">
    <location>
        <begin position="97"/>
        <end position="115"/>
    </location>
</feature>
<evidence type="ECO:0000256" key="2">
    <source>
        <dbReference type="ARBA" id="ARBA00004863"/>
    </source>
</evidence>
<feature type="transmembrane region" description="Helical" evidence="9">
    <location>
        <begin position="41"/>
        <end position="59"/>
    </location>
</feature>
<keyword evidence="6 9" id="KW-0812">Transmembrane</keyword>
<feature type="transmembrane region" description="Helical" evidence="9">
    <location>
        <begin position="144"/>
        <end position="166"/>
    </location>
</feature>
<keyword evidence="7 9" id="KW-1133">Transmembrane helix</keyword>
<feature type="transmembrane region" description="Helical" evidence="9">
    <location>
        <begin position="121"/>
        <end position="137"/>
    </location>
</feature>
<dbReference type="Gene3D" id="1.10.357.140">
    <property type="entry name" value="UbiA prenyltransferase"/>
    <property type="match status" value="1"/>
</dbReference>
<protein>
    <submittedName>
        <fullName evidence="10">1,4-dihydroxy-2-naphthoate octaprenyltransferase</fullName>
        <ecNumber evidence="10">2.5.1.74</ecNumber>
    </submittedName>
</protein>
<dbReference type="PANTHER" id="PTHR13929">
    <property type="entry name" value="1,4-DIHYDROXY-2-NAPHTHOATE OCTAPRENYLTRANSFERASE"/>
    <property type="match status" value="1"/>
</dbReference>
<keyword evidence="5 10" id="KW-0808">Transferase</keyword>
<evidence type="ECO:0000256" key="7">
    <source>
        <dbReference type="ARBA" id="ARBA00022989"/>
    </source>
</evidence>
<keyword evidence="3" id="KW-0474">Menaquinone biosynthesis</keyword>
<evidence type="ECO:0000256" key="8">
    <source>
        <dbReference type="ARBA" id="ARBA00023136"/>
    </source>
</evidence>
<dbReference type="SUPFAM" id="SSF103473">
    <property type="entry name" value="MFS general substrate transporter"/>
    <property type="match status" value="1"/>
</dbReference>
<evidence type="ECO:0000256" key="6">
    <source>
        <dbReference type="ARBA" id="ARBA00022692"/>
    </source>
</evidence>
<keyword evidence="8 9" id="KW-0472">Membrane</keyword>
<evidence type="ECO:0000256" key="4">
    <source>
        <dbReference type="ARBA" id="ARBA00022475"/>
    </source>
</evidence>
<evidence type="ECO:0000256" key="9">
    <source>
        <dbReference type="SAM" id="Phobius"/>
    </source>
</evidence>
<comment type="subcellular location">
    <subcellularLocation>
        <location evidence="1">Membrane</location>
        <topology evidence="1">Multi-pass membrane protein</topology>
    </subcellularLocation>
</comment>
<dbReference type="Pfam" id="PF01040">
    <property type="entry name" value="UbiA"/>
    <property type="match status" value="1"/>
</dbReference>
<evidence type="ECO:0000313" key="11">
    <source>
        <dbReference type="Proteomes" id="UP000296201"/>
    </source>
</evidence>
<feature type="transmembrane region" description="Helical" evidence="9">
    <location>
        <begin position="243"/>
        <end position="260"/>
    </location>
</feature>
<dbReference type="EMBL" id="CP032096">
    <property type="protein sequence ID" value="QBZ83336.1"/>
    <property type="molecule type" value="Genomic_DNA"/>
</dbReference>
<evidence type="ECO:0000313" key="10">
    <source>
        <dbReference type="EMBL" id="QBZ83336.1"/>
    </source>
</evidence>
<evidence type="ECO:0000256" key="3">
    <source>
        <dbReference type="ARBA" id="ARBA00022428"/>
    </source>
</evidence>
<keyword evidence="4" id="KW-1003">Cell membrane</keyword>
<feature type="transmembrane region" description="Helical" evidence="9">
    <location>
        <begin position="212"/>
        <end position="237"/>
    </location>
</feature>
<organism evidence="10 11">
    <name type="scientific">Hydrogenovibrio crunogenus</name>
    <dbReference type="NCBI Taxonomy" id="39765"/>
    <lineage>
        <taxon>Bacteria</taxon>
        <taxon>Pseudomonadati</taxon>
        <taxon>Pseudomonadota</taxon>
        <taxon>Gammaproteobacteria</taxon>
        <taxon>Thiotrichales</taxon>
        <taxon>Piscirickettsiaceae</taxon>
        <taxon>Hydrogenovibrio</taxon>
    </lineage>
</organism>
<dbReference type="OrthoDB" id="3344514at2"/>
<dbReference type="InterPro" id="IPR036259">
    <property type="entry name" value="MFS_trans_sf"/>
</dbReference>
<evidence type="ECO:0000256" key="5">
    <source>
        <dbReference type="ARBA" id="ARBA00022679"/>
    </source>
</evidence>
<dbReference type="PANTHER" id="PTHR13929:SF0">
    <property type="entry name" value="UBIA PRENYLTRANSFERASE DOMAIN-CONTAINING PROTEIN 1"/>
    <property type="match status" value="1"/>
</dbReference>
<comment type="pathway">
    <text evidence="2">Quinol/quinone metabolism; menaquinone biosynthesis.</text>
</comment>
<keyword evidence="11" id="KW-1185">Reference proteome</keyword>
<feature type="transmembrane region" description="Helical" evidence="9">
    <location>
        <begin position="272"/>
        <end position="298"/>
    </location>
</feature>
<gene>
    <name evidence="10" type="primary">menA</name>
    <name evidence="10" type="ORF">GHNINEIG_01388</name>
</gene>
<dbReference type="AlphaFoldDB" id="A0A4P7P055"/>
<accession>A0A4P7P055</accession>
<reference evidence="10 11" key="1">
    <citation type="submission" date="2018-08" db="EMBL/GenBank/DDBJ databases">
        <title>Horizontal acquisition of hydrogen conversion ability and other habitat adaptations in Hydrogenovibrio crunogenus strains.</title>
        <authorList>
            <person name="Gonnella G."/>
            <person name="Adam N."/>
            <person name="Perner M."/>
        </authorList>
    </citation>
    <scope>NUCLEOTIDE SEQUENCE [LARGE SCALE GENOMIC DNA]</scope>
    <source>
        <strain evidence="10 11">SP-41</strain>
    </source>
</reference>
<dbReference type="GO" id="GO:0046428">
    <property type="term" value="F:1,4-dihydroxy-2-naphthoate polyprenyltransferase activity"/>
    <property type="evidence" value="ECO:0007669"/>
    <property type="project" value="UniProtKB-EC"/>
</dbReference>
<dbReference type="InterPro" id="IPR000537">
    <property type="entry name" value="UbiA_prenyltransferase"/>
</dbReference>
<dbReference type="PIRSF" id="PIRSF005355">
    <property type="entry name" value="UBIAD1"/>
    <property type="match status" value="1"/>
</dbReference>
<feature type="transmembrane region" description="Helical" evidence="9">
    <location>
        <begin position="172"/>
        <end position="191"/>
    </location>
</feature>